<dbReference type="EMBL" id="PXOH01000019">
    <property type="protein sequence ID" value="PSF35543.1"/>
    <property type="molecule type" value="Genomic_DNA"/>
</dbReference>
<reference evidence="2 3" key="2">
    <citation type="submission" date="2018-03" db="EMBL/GenBank/DDBJ databases">
        <authorList>
            <person name="Keele B.F."/>
        </authorList>
    </citation>
    <scope>NUCLEOTIDE SEQUENCE [LARGE SCALE GENOMIC DNA]</scope>
    <source>
        <strain evidence="2 3">CCALA 016</strain>
    </source>
</reference>
<dbReference type="AlphaFoldDB" id="A0A2T1LV34"/>
<dbReference type="SUPFAM" id="SSF140869">
    <property type="entry name" value="GUN4-like"/>
    <property type="match status" value="1"/>
</dbReference>
<dbReference type="PANTHER" id="PTHR34800">
    <property type="entry name" value="TETRAPYRROLE-BINDING PROTEIN, CHLOROPLASTIC"/>
    <property type="match status" value="1"/>
</dbReference>
<dbReference type="InterPro" id="IPR037215">
    <property type="entry name" value="GUN4-like_sf"/>
</dbReference>
<sequence>MSDLIYDEILTQLKTLNEKISYLEDMFLLVPDIYRYKKLQQCLAEGDWFEADLETIKIILTVTGKEQDNLRPEDIVFFPLDVLKVIDRLWLKYSENRFGFSPQLKAYQKLGGNKSTTIANDRKLLEQWGEQLGWRQKDQWRKCDELDYSLNAPIGCHPSQWWNSPYGSKMTHFFLSRLMDN</sequence>
<evidence type="ECO:0000313" key="2">
    <source>
        <dbReference type="EMBL" id="PSF35543.1"/>
    </source>
</evidence>
<accession>A0A2T1LV34</accession>
<gene>
    <name evidence="2" type="ORF">C7H19_16150</name>
</gene>
<dbReference type="InterPro" id="IPR008629">
    <property type="entry name" value="GUN4-like"/>
</dbReference>
<dbReference type="CDD" id="cd16383">
    <property type="entry name" value="GUN4"/>
    <property type="match status" value="1"/>
</dbReference>
<protein>
    <recommendedName>
        <fullName evidence="1">GUN4-like domain-containing protein</fullName>
    </recommendedName>
</protein>
<dbReference type="GO" id="GO:0046906">
    <property type="term" value="F:tetrapyrrole binding"/>
    <property type="evidence" value="ECO:0007669"/>
    <property type="project" value="TreeGrafter"/>
</dbReference>
<dbReference type="Gene3D" id="1.25.40.620">
    <property type="match status" value="1"/>
</dbReference>
<organism evidence="2 3">
    <name type="scientific">Aphanothece hegewaldii CCALA 016</name>
    <dbReference type="NCBI Taxonomy" id="2107694"/>
    <lineage>
        <taxon>Bacteria</taxon>
        <taxon>Bacillati</taxon>
        <taxon>Cyanobacteriota</taxon>
        <taxon>Cyanophyceae</taxon>
        <taxon>Oscillatoriophycideae</taxon>
        <taxon>Chroococcales</taxon>
        <taxon>Aphanothecaceae</taxon>
        <taxon>Aphanothece</taxon>
    </lineage>
</organism>
<dbReference type="Gene3D" id="1.10.10.1770">
    <property type="entry name" value="Gun4-like"/>
    <property type="match status" value="1"/>
</dbReference>
<dbReference type="Proteomes" id="UP000239001">
    <property type="component" value="Unassembled WGS sequence"/>
</dbReference>
<comment type="caution">
    <text evidence="2">The sequence shown here is derived from an EMBL/GenBank/DDBJ whole genome shotgun (WGS) entry which is preliminary data.</text>
</comment>
<proteinExistence type="predicted"/>
<dbReference type="OrthoDB" id="7915178at2"/>
<name>A0A2T1LV34_9CHRO</name>
<keyword evidence="3" id="KW-1185">Reference proteome</keyword>
<dbReference type="Pfam" id="PF05419">
    <property type="entry name" value="GUN4"/>
    <property type="match status" value="1"/>
</dbReference>
<feature type="domain" description="GUN4-like" evidence="1">
    <location>
        <begin position="34"/>
        <end position="166"/>
    </location>
</feature>
<reference evidence="2 3" key="1">
    <citation type="submission" date="2018-03" db="EMBL/GenBank/DDBJ databases">
        <title>The ancient ancestry and fast evolution of plastids.</title>
        <authorList>
            <person name="Moore K.R."/>
            <person name="Magnabosco C."/>
            <person name="Momper L."/>
            <person name="Gold D.A."/>
            <person name="Bosak T."/>
            <person name="Fournier G.P."/>
        </authorList>
    </citation>
    <scope>NUCLEOTIDE SEQUENCE [LARGE SCALE GENOMIC DNA]</scope>
    <source>
        <strain evidence="2 3">CCALA 016</strain>
    </source>
</reference>
<evidence type="ECO:0000313" key="3">
    <source>
        <dbReference type="Proteomes" id="UP000239001"/>
    </source>
</evidence>
<dbReference type="RefSeq" id="WP_106457955.1">
    <property type="nucleotide sequence ID" value="NZ_PXOH01000019.1"/>
</dbReference>
<dbReference type="GO" id="GO:0030288">
    <property type="term" value="C:outer membrane-bounded periplasmic space"/>
    <property type="evidence" value="ECO:0007669"/>
    <property type="project" value="TreeGrafter"/>
</dbReference>
<evidence type="ECO:0000259" key="1">
    <source>
        <dbReference type="Pfam" id="PF05419"/>
    </source>
</evidence>
<dbReference type="PANTHER" id="PTHR34800:SF1">
    <property type="entry name" value="TETRAPYRROLE-BINDING PROTEIN, CHLOROPLASTIC"/>
    <property type="match status" value="1"/>
</dbReference>